<dbReference type="PROSITE" id="PS50088">
    <property type="entry name" value="ANK_REPEAT"/>
    <property type="match status" value="1"/>
</dbReference>
<feature type="domain" description="Nephrocystin 3-like N-terminal" evidence="6">
    <location>
        <begin position="292"/>
        <end position="467"/>
    </location>
</feature>
<comment type="caution">
    <text evidence="7">The sequence shown here is derived from an EMBL/GenBank/DDBJ whole genome shotgun (WGS) entry which is preliminary data.</text>
</comment>
<accession>A0AA39ZPP8</accession>
<dbReference type="Gene3D" id="1.25.40.20">
    <property type="entry name" value="Ankyrin repeat-containing domain"/>
    <property type="match status" value="1"/>
</dbReference>
<dbReference type="PANTHER" id="PTHR10039:SF17">
    <property type="entry name" value="FUNGAL STAND N-TERMINAL GOODBYE DOMAIN-CONTAINING PROTEIN-RELATED"/>
    <property type="match status" value="1"/>
</dbReference>
<keyword evidence="2" id="KW-0040">ANK repeat</keyword>
<dbReference type="SUPFAM" id="SSF48403">
    <property type="entry name" value="Ankyrin repeat"/>
    <property type="match status" value="1"/>
</dbReference>
<dbReference type="InterPro" id="IPR002110">
    <property type="entry name" value="Ankyrin_rpt"/>
</dbReference>
<dbReference type="Pfam" id="PF17100">
    <property type="entry name" value="NACHT_N"/>
    <property type="match status" value="1"/>
</dbReference>
<evidence type="ECO:0000313" key="7">
    <source>
        <dbReference type="EMBL" id="KAK0701259.1"/>
    </source>
</evidence>
<dbReference type="InterPro" id="IPR027417">
    <property type="entry name" value="P-loop_NTPase"/>
</dbReference>
<dbReference type="Proteomes" id="UP001172102">
    <property type="component" value="Unassembled WGS sequence"/>
</dbReference>
<reference evidence="7" key="1">
    <citation type="submission" date="2023-06" db="EMBL/GenBank/DDBJ databases">
        <title>Genome-scale phylogeny and comparative genomics of the fungal order Sordariales.</title>
        <authorList>
            <consortium name="Lawrence Berkeley National Laboratory"/>
            <person name="Hensen N."/>
            <person name="Bonometti L."/>
            <person name="Westerberg I."/>
            <person name="Brannstrom I.O."/>
            <person name="Guillou S."/>
            <person name="Cros-Aarteil S."/>
            <person name="Calhoun S."/>
            <person name="Haridas S."/>
            <person name="Kuo A."/>
            <person name="Mondo S."/>
            <person name="Pangilinan J."/>
            <person name="Riley R."/>
            <person name="Labutti K."/>
            <person name="Andreopoulos B."/>
            <person name="Lipzen A."/>
            <person name="Chen C."/>
            <person name="Yanf M."/>
            <person name="Daum C."/>
            <person name="Ng V."/>
            <person name="Clum A."/>
            <person name="Steindorff A."/>
            <person name="Ohm R."/>
            <person name="Martin F."/>
            <person name="Silar P."/>
            <person name="Natvig D."/>
            <person name="Lalanne C."/>
            <person name="Gautier V."/>
            <person name="Ament-Velasquez S.L."/>
            <person name="Kruys A."/>
            <person name="Hutchinson M.I."/>
            <person name="Powell A.J."/>
            <person name="Barry K."/>
            <person name="Miller A.N."/>
            <person name="Grigoriev I.V."/>
            <person name="Debuchy R."/>
            <person name="Gladieux P."/>
            <person name="Thoren M.H."/>
            <person name="Johannesson H."/>
        </authorList>
    </citation>
    <scope>NUCLEOTIDE SEQUENCE</scope>
    <source>
        <strain evidence="7">SMH4607-1</strain>
    </source>
</reference>
<evidence type="ECO:0000256" key="1">
    <source>
        <dbReference type="ARBA" id="ARBA00022737"/>
    </source>
</evidence>
<gene>
    <name evidence="7" type="ORF">B0H67DRAFT_443622</name>
</gene>
<feature type="region of interest" description="Disordered" evidence="3">
    <location>
        <begin position="842"/>
        <end position="867"/>
    </location>
</feature>
<feature type="compositionally biased region" description="Low complexity" evidence="3">
    <location>
        <begin position="855"/>
        <end position="867"/>
    </location>
</feature>
<evidence type="ECO:0000256" key="2">
    <source>
        <dbReference type="PROSITE-ProRule" id="PRU00023"/>
    </source>
</evidence>
<keyword evidence="1" id="KW-0677">Repeat</keyword>
<dbReference type="AlphaFoldDB" id="A0AA39ZPP8"/>
<dbReference type="Pfam" id="PF22939">
    <property type="entry name" value="WHD_GPIID"/>
    <property type="match status" value="1"/>
</dbReference>
<dbReference type="InterPro" id="IPR056884">
    <property type="entry name" value="NPHP3-like_N"/>
</dbReference>
<feature type="domain" description="GPI inositol-deacylase winged helix" evidence="5">
    <location>
        <begin position="583"/>
        <end position="669"/>
    </location>
</feature>
<dbReference type="Pfam" id="PF24883">
    <property type="entry name" value="NPHP3_N"/>
    <property type="match status" value="1"/>
</dbReference>
<feature type="domain" description="NWD NACHT-NTPase N-terminal" evidence="4">
    <location>
        <begin position="3"/>
        <end position="213"/>
    </location>
</feature>
<organism evidence="7 8">
    <name type="scientific">Lasiosphaeris hirsuta</name>
    <dbReference type="NCBI Taxonomy" id="260670"/>
    <lineage>
        <taxon>Eukaryota</taxon>
        <taxon>Fungi</taxon>
        <taxon>Dikarya</taxon>
        <taxon>Ascomycota</taxon>
        <taxon>Pezizomycotina</taxon>
        <taxon>Sordariomycetes</taxon>
        <taxon>Sordariomycetidae</taxon>
        <taxon>Sordariales</taxon>
        <taxon>Lasiosphaeriaceae</taxon>
        <taxon>Lasiosphaeris</taxon>
    </lineage>
</organism>
<protein>
    <recommendedName>
        <fullName evidence="9">NWD NACHT-NTPase N-terminal domain-containing protein</fullName>
    </recommendedName>
</protein>
<feature type="repeat" description="ANK" evidence="2">
    <location>
        <begin position="814"/>
        <end position="846"/>
    </location>
</feature>
<feature type="non-terminal residue" evidence="7">
    <location>
        <position position="867"/>
    </location>
</feature>
<keyword evidence="8" id="KW-1185">Reference proteome</keyword>
<feature type="non-terminal residue" evidence="7">
    <location>
        <position position="1"/>
    </location>
</feature>
<evidence type="ECO:0000313" key="8">
    <source>
        <dbReference type="Proteomes" id="UP001172102"/>
    </source>
</evidence>
<dbReference type="PANTHER" id="PTHR10039">
    <property type="entry name" value="AMELOGENIN"/>
    <property type="match status" value="1"/>
</dbReference>
<evidence type="ECO:0000259" key="4">
    <source>
        <dbReference type="Pfam" id="PF17100"/>
    </source>
</evidence>
<dbReference type="EMBL" id="JAUKUA010000010">
    <property type="protein sequence ID" value="KAK0701259.1"/>
    <property type="molecule type" value="Genomic_DNA"/>
</dbReference>
<dbReference type="InterPro" id="IPR054471">
    <property type="entry name" value="GPIID_WHD"/>
</dbReference>
<evidence type="ECO:0000256" key="3">
    <source>
        <dbReference type="SAM" id="MobiDB-lite"/>
    </source>
</evidence>
<evidence type="ECO:0000259" key="6">
    <source>
        <dbReference type="Pfam" id="PF24883"/>
    </source>
</evidence>
<proteinExistence type="predicted"/>
<evidence type="ECO:0000259" key="5">
    <source>
        <dbReference type="Pfam" id="PF22939"/>
    </source>
</evidence>
<evidence type="ECO:0008006" key="9">
    <source>
        <dbReference type="Google" id="ProtNLM"/>
    </source>
</evidence>
<sequence length="867" mass="97402">DPSIWARAFQKFCESRPELAAYYTEHLDSIGNSAPGEKKAKPSLLQTIDQIVKKLHHHREQKQWKISLVGKDIKIREQAEKFAKFLLWSDPIVKDALSAQPYAALAWSGVSFLLSLLTTGSSQHTAMLDGFDVVNNMIVYWHICEETYLKTPRAHKLENNLVVAVTKLYSLLIEYQARAICHLSQRQLSRAWEKVAGGNEWAERIEQIKVDNERCKSMIDTVREQQIQAKYDEQLRTMQESQIILDKIRQALEESKALSQSHYADQLERTLLHDLASDYEGYKNSNARRVKGTCEWFFQDPRFHKWRDVGDSGVLWVSAGSGCGKSVLSRALIDEGRLSTHVTTSTVCHFFFKQGDERRTSAASALSAIVHQLFTRNSGGSNMMANAICRHRSYGSSLASNFTELWDIIVHYARSPDAGEVVCILDAFDECDEQGRKALLEQFQGFYCLQSSMTDSHTRLKFLVTSRPYDGLELALRKLSKAGKLAHIEGDSMWRQISWEINLVIDDRMSAITAPASIDNSCRDLISDKLKSMEHRTYLWVCLTLDRIEKTPSRFCRARDIEEFFSSLRPRPEVSQAYEGILSGGADRKQTEMLLSIIAAAQRPLTLDEANIALTLALDDTMPASIHDVNPWPHDRFKDVVQSLCGSFVTVSDGELSLFHQTARDFLLVGSNSGSRDGGTWQGCLTLPQSHSSMSRSCLYYLRLLADNTSSNSFAYLDPKEYQTLQQDYPFLSYAAAHWSTHYLAASTTPDSPDKDHALSLCNPAHAHVWAPKHLSRVHFLRWWAWSDLALASYTGLAPVVEDILSHCEKRGTEHGTALRIADARGYAGVVALLLEHGADASRGARGNGHTTPPEVAEVGGHAEVVE</sequence>
<dbReference type="InterPro" id="IPR036770">
    <property type="entry name" value="Ankyrin_rpt-contain_sf"/>
</dbReference>
<dbReference type="Gene3D" id="3.40.50.300">
    <property type="entry name" value="P-loop containing nucleotide triphosphate hydrolases"/>
    <property type="match status" value="1"/>
</dbReference>
<name>A0AA39ZPP8_9PEZI</name>
<dbReference type="InterPro" id="IPR031359">
    <property type="entry name" value="NACHT_N"/>
</dbReference>